<reference evidence="1" key="2">
    <citation type="submission" date="2014-08" db="EMBL/GenBank/DDBJ databases">
        <title>Exploiting Issatchenkia orientalis SD108 for Succinic Acid Production.</title>
        <authorList>
            <person name="Xiao H."/>
            <person name="Shao Z."/>
            <person name="Jiang Y."/>
            <person name="Dole S."/>
            <person name="Zhao H."/>
        </authorList>
    </citation>
    <scope>NUCLEOTIDE SEQUENCE [LARGE SCALE GENOMIC DNA]</scope>
    <source>
        <strain evidence="1">SD108</strain>
    </source>
</reference>
<proteinExistence type="predicted"/>
<evidence type="ECO:0000313" key="5">
    <source>
        <dbReference type="Proteomes" id="UP000189274"/>
    </source>
</evidence>
<organism evidence="1 4">
    <name type="scientific">Pichia kudriavzevii</name>
    <name type="common">Yeast</name>
    <name type="synonym">Issatchenkia orientalis</name>
    <dbReference type="NCBI Taxonomy" id="4909"/>
    <lineage>
        <taxon>Eukaryota</taxon>
        <taxon>Fungi</taxon>
        <taxon>Dikarya</taxon>
        <taxon>Ascomycota</taxon>
        <taxon>Saccharomycotina</taxon>
        <taxon>Pichiomycetes</taxon>
        <taxon>Pichiales</taxon>
        <taxon>Pichiaceae</taxon>
        <taxon>Pichia</taxon>
    </lineage>
</organism>
<name>A0A099NV67_PICKU</name>
<dbReference type="EMBL" id="NHMM01000003">
    <property type="protein sequence ID" value="OUT22896.1"/>
    <property type="molecule type" value="Genomic_DNA"/>
</dbReference>
<dbReference type="HOGENOM" id="CLU_1970863_0_0_1"/>
<reference evidence="3 6" key="5">
    <citation type="submission" date="2017-05" db="EMBL/GenBank/DDBJ databases">
        <title>The Genome Sequence of Candida krusei Ckrusei653.</title>
        <authorList>
            <person name="Cuomo C."/>
            <person name="Forche A."/>
            <person name="Young S."/>
            <person name="Abouelleil A."/>
            <person name="Cao P."/>
            <person name="Chapman S."/>
            <person name="Cusick C."/>
            <person name="Shea T."/>
            <person name="Nusbaum C."/>
            <person name="Birren B."/>
        </authorList>
    </citation>
    <scope>NUCLEOTIDE SEQUENCE [LARGE SCALE GENOMIC DNA]</scope>
    <source>
        <strain evidence="3 6">Ckrusei653</strain>
    </source>
</reference>
<dbReference type="Proteomes" id="UP000189274">
    <property type="component" value="Unassembled WGS sequence"/>
</dbReference>
<accession>A0A099NV67</accession>
<comment type="caution">
    <text evidence="1">The sequence shown here is derived from an EMBL/GenBank/DDBJ whole genome shotgun (WGS) entry which is preliminary data.</text>
</comment>
<dbReference type="Proteomes" id="UP000195871">
    <property type="component" value="Unassembled WGS sequence"/>
</dbReference>
<gene>
    <name evidence="2" type="ORF">BOH78_1832</name>
    <name evidence="3" type="ORF">CAS74_002642</name>
    <name evidence="1" type="ORF">JL09_g4097</name>
</gene>
<evidence type="ECO:0000313" key="2">
    <source>
        <dbReference type="EMBL" id="ONH75149.1"/>
    </source>
</evidence>
<reference evidence="5" key="3">
    <citation type="journal article" date="2017" name="Genome Announc.">
        <title>Genome sequences of Cyberlindnera fabianii 65, Pichia kudriavzevii 129, and Saccharomyces cerevisiae 131 isolated from fermented masau fruits in Zimbabwe.</title>
        <authorList>
            <person name="van Rijswijck I.M.H."/>
            <person name="Derks M.F.L."/>
            <person name="Abee T."/>
            <person name="de Ridder D."/>
            <person name="Smid E.J."/>
        </authorList>
    </citation>
    <scope>NUCLEOTIDE SEQUENCE [LARGE SCALE GENOMIC DNA]</scope>
    <source>
        <strain evidence="5">129</strain>
    </source>
</reference>
<dbReference type="EMBL" id="JQFK01000055">
    <property type="protein sequence ID" value="KGK36733.1"/>
    <property type="molecule type" value="Genomic_DNA"/>
</dbReference>
<reference evidence="2" key="4">
    <citation type="submission" date="2017-01" db="EMBL/GenBank/DDBJ databases">
        <authorList>
            <person name="Mah S.A."/>
            <person name="Swanson W.J."/>
            <person name="Moy G.W."/>
            <person name="Vacquier V.D."/>
        </authorList>
    </citation>
    <scope>NUCLEOTIDE SEQUENCE [LARGE SCALE GENOMIC DNA]</scope>
    <source>
        <strain evidence="2">129</strain>
    </source>
</reference>
<dbReference type="Proteomes" id="UP000029867">
    <property type="component" value="Unassembled WGS sequence"/>
</dbReference>
<evidence type="ECO:0000313" key="4">
    <source>
        <dbReference type="Proteomes" id="UP000029867"/>
    </source>
</evidence>
<dbReference type="EMBL" id="MQVM01000007">
    <property type="protein sequence ID" value="ONH75149.1"/>
    <property type="molecule type" value="Genomic_DNA"/>
</dbReference>
<dbReference type="VEuPathDB" id="FungiDB:C5L36_0C00200"/>
<dbReference type="AlphaFoldDB" id="A0A099NV67"/>
<evidence type="ECO:0000313" key="6">
    <source>
        <dbReference type="Proteomes" id="UP000195871"/>
    </source>
</evidence>
<evidence type="ECO:0000313" key="3">
    <source>
        <dbReference type="EMBL" id="OUT22896.1"/>
    </source>
</evidence>
<dbReference type="InterPro" id="IPR011989">
    <property type="entry name" value="ARM-like"/>
</dbReference>
<dbReference type="Gene3D" id="1.25.10.10">
    <property type="entry name" value="Leucine-rich Repeat Variant"/>
    <property type="match status" value="1"/>
</dbReference>
<sequence>MLERREVTSYVELLNLLDYVGLLKHSLNVALESLTENHFTDILSWNSPLWKLIVDGFKDDETFDTSVDCMITIVNQIDAFDNPDDNLPLVQIVYYEPVALRLMIQEHWEDPIVIERLAKLYASAGEA</sequence>
<protein>
    <submittedName>
        <fullName evidence="1">Uncharacterized protein</fullName>
    </submittedName>
</protein>
<reference evidence="4" key="1">
    <citation type="journal article" date="2014" name="Microb. Cell Fact.">
        <title>Exploiting Issatchenkia orientalis SD108 for succinic acid production.</title>
        <authorList>
            <person name="Xiao H."/>
            <person name="Shao Z."/>
            <person name="Jiang Y."/>
            <person name="Dole S."/>
            <person name="Zhao H."/>
        </authorList>
    </citation>
    <scope>NUCLEOTIDE SEQUENCE [LARGE SCALE GENOMIC DNA]</scope>
    <source>
        <strain evidence="4">SD108</strain>
    </source>
</reference>
<evidence type="ECO:0000313" key="1">
    <source>
        <dbReference type="EMBL" id="KGK36733.1"/>
    </source>
</evidence>